<comment type="caution">
    <text evidence="1">The sequence shown here is derived from an EMBL/GenBank/DDBJ whole genome shotgun (WGS) entry which is preliminary data.</text>
</comment>
<dbReference type="EMBL" id="CAKASE010000050">
    <property type="protein sequence ID" value="CAG9563666.1"/>
    <property type="molecule type" value="Genomic_DNA"/>
</dbReference>
<name>A0A8J2QIU8_9NEOP</name>
<evidence type="ECO:0000313" key="2">
    <source>
        <dbReference type="Proteomes" id="UP000789524"/>
    </source>
</evidence>
<dbReference type="AlphaFoldDB" id="A0A8J2QIU8"/>
<sequence>MLYINNGGKNSDGNPQDHLLAMCQYVHTFQRHIQRIVASYYETENKGRLRRSIRGKAIEAVENLLIPKENVEDTI</sequence>
<dbReference type="OrthoDB" id="10066767at2759"/>
<dbReference type="Proteomes" id="UP000789524">
    <property type="component" value="Unassembled WGS sequence"/>
</dbReference>
<keyword evidence="2" id="KW-1185">Reference proteome</keyword>
<reference evidence="1" key="1">
    <citation type="submission" date="2021-09" db="EMBL/GenBank/DDBJ databases">
        <authorList>
            <person name="Martin H S."/>
        </authorList>
    </citation>
    <scope>NUCLEOTIDE SEQUENCE</scope>
</reference>
<protein>
    <submittedName>
        <fullName evidence="1">(African queen) hypothetical protein</fullName>
    </submittedName>
</protein>
<accession>A0A8J2QIU8</accession>
<evidence type="ECO:0000313" key="1">
    <source>
        <dbReference type="EMBL" id="CAG9563666.1"/>
    </source>
</evidence>
<gene>
    <name evidence="1" type="ORF">DCHRY22_LOCUS4775</name>
</gene>
<organism evidence="1 2">
    <name type="scientific">Danaus chrysippus</name>
    <name type="common">African queen</name>
    <dbReference type="NCBI Taxonomy" id="151541"/>
    <lineage>
        <taxon>Eukaryota</taxon>
        <taxon>Metazoa</taxon>
        <taxon>Ecdysozoa</taxon>
        <taxon>Arthropoda</taxon>
        <taxon>Hexapoda</taxon>
        <taxon>Insecta</taxon>
        <taxon>Pterygota</taxon>
        <taxon>Neoptera</taxon>
        <taxon>Endopterygota</taxon>
        <taxon>Lepidoptera</taxon>
        <taxon>Glossata</taxon>
        <taxon>Ditrysia</taxon>
        <taxon>Papilionoidea</taxon>
        <taxon>Nymphalidae</taxon>
        <taxon>Danainae</taxon>
        <taxon>Danaini</taxon>
        <taxon>Danaina</taxon>
        <taxon>Danaus</taxon>
        <taxon>Anosia</taxon>
    </lineage>
</organism>
<proteinExistence type="predicted"/>